<dbReference type="EMBL" id="GDJX01027358">
    <property type="protein sequence ID" value="JAT40578.1"/>
    <property type="molecule type" value="Transcribed_RNA"/>
</dbReference>
<protein>
    <submittedName>
        <fullName evidence="1">Cytochrome b-c1 complex subunit 2, mitochondrial</fullName>
    </submittedName>
</protein>
<reference evidence="1" key="1">
    <citation type="submission" date="2015-07" db="EMBL/GenBank/DDBJ databases">
        <title>Transcriptome Assembly of Anthurium amnicola.</title>
        <authorList>
            <person name="Suzuki J."/>
        </authorList>
    </citation>
    <scope>NUCLEOTIDE SEQUENCE</scope>
</reference>
<gene>
    <name evidence="1" type="primary">QCR2</name>
    <name evidence="1" type="ORF">g.94285</name>
</gene>
<sequence>NHWHVIMARKYREQSTAYRRRKLSQTPHRRLDETTAARAGSGFGSSSGCCHLLPLFSFVPAMDASPPAALASYQASELGGRVTASSYTGFCTENTPLDFRAGGKAGTSFHSNSRPCDEPFQGVLYHPPWALAMQQSKDYPWNCSDSAASAAPPVSATESSSAEEGQHYDAAARSPRFIDFLGVGAT</sequence>
<name>A0A1D1XDS3_9ARAE</name>
<evidence type="ECO:0000313" key="1">
    <source>
        <dbReference type="EMBL" id="JAT40578.1"/>
    </source>
</evidence>
<accession>A0A1D1XDS3</accession>
<proteinExistence type="predicted"/>
<feature type="non-terminal residue" evidence="1">
    <location>
        <position position="1"/>
    </location>
</feature>
<dbReference type="AlphaFoldDB" id="A0A1D1XDS3"/>
<organism evidence="1">
    <name type="scientific">Anthurium amnicola</name>
    <dbReference type="NCBI Taxonomy" id="1678845"/>
    <lineage>
        <taxon>Eukaryota</taxon>
        <taxon>Viridiplantae</taxon>
        <taxon>Streptophyta</taxon>
        <taxon>Embryophyta</taxon>
        <taxon>Tracheophyta</taxon>
        <taxon>Spermatophyta</taxon>
        <taxon>Magnoliopsida</taxon>
        <taxon>Liliopsida</taxon>
        <taxon>Araceae</taxon>
        <taxon>Pothoideae</taxon>
        <taxon>Potheae</taxon>
        <taxon>Anthurium</taxon>
    </lineage>
</organism>